<name>A0ABZ2L577_9BACT</name>
<gene>
    <name evidence="2" type="ORF">LVJ94_02310</name>
</gene>
<dbReference type="PANTHER" id="PTHR48079:SF6">
    <property type="entry name" value="NAD(P)-BINDING DOMAIN-CONTAINING PROTEIN-RELATED"/>
    <property type="match status" value="1"/>
</dbReference>
<dbReference type="PANTHER" id="PTHR48079">
    <property type="entry name" value="PROTEIN YEEZ"/>
    <property type="match status" value="1"/>
</dbReference>
<dbReference type="Proteomes" id="UP001374803">
    <property type="component" value="Chromosome"/>
</dbReference>
<proteinExistence type="predicted"/>
<sequence length="284" mass="31194">MILVTGGTGLVGSFAVEELQRRGHTTRVLRRPEGDLANHASLTQAARDVDGIVHAACTVTDSAVDIAAMETLLASWEKGPFVFISTLDVYGFAGPGPIAEDTPLAEPLNDYSRGKVACERLLVEAAARAGRTDYVMLRAPYIWGPHSTARKRLVGRRLEAGLPIVLPGTSPAEWLEYRDAWIDVRDFATIIAECLARATELAGPLNVLAGHFAWHDLYEEIIRLTGAASRVIHKPLEEITEEELPNKRLYAQTWSFGAERIERHLSVIPRHTFEVTVHDTVLGG</sequence>
<evidence type="ECO:0000313" key="2">
    <source>
        <dbReference type="EMBL" id="WXB06096.1"/>
    </source>
</evidence>
<dbReference type="Gene3D" id="3.40.50.720">
    <property type="entry name" value="NAD(P)-binding Rossmann-like Domain"/>
    <property type="match status" value="1"/>
</dbReference>
<organism evidence="2 3">
    <name type="scientific">Pendulispora rubella</name>
    <dbReference type="NCBI Taxonomy" id="2741070"/>
    <lineage>
        <taxon>Bacteria</taxon>
        <taxon>Pseudomonadati</taxon>
        <taxon>Myxococcota</taxon>
        <taxon>Myxococcia</taxon>
        <taxon>Myxococcales</taxon>
        <taxon>Sorangiineae</taxon>
        <taxon>Pendulisporaceae</taxon>
        <taxon>Pendulispora</taxon>
    </lineage>
</organism>
<accession>A0ABZ2L577</accession>
<evidence type="ECO:0000259" key="1">
    <source>
        <dbReference type="Pfam" id="PF01370"/>
    </source>
</evidence>
<dbReference type="SUPFAM" id="SSF51735">
    <property type="entry name" value="NAD(P)-binding Rossmann-fold domains"/>
    <property type="match status" value="1"/>
</dbReference>
<dbReference type="InterPro" id="IPR001509">
    <property type="entry name" value="Epimerase_deHydtase"/>
</dbReference>
<protein>
    <submittedName>
        <fullName evidence="2">NAD(P)-dependent oxidoreductase</fullName>
    </submittedName>
</protein>
<feature type="domain" description="NAD-dependent epimerase/dehydratase" evidence="1">
    <location>
        <begin position="2"/>
        <end position="198"/>
    </location>
</feature>
<dbReference type="InterPro" id="IPR036291">
    <property type="entry name" value="NAD(P)-bd_dom_sf"/>
</dbReference>
<dbReference type="Pfam" id="PF01370">
    <property type="entry name" value="Epimerase"/>
    <property type="match status" value="1"/>
</dbReference>
<dbReference type="RefSeq" id="WP_394835747.1">
    <property type="nucleotide sequence ID" value="NZ_CP089929.1"/>
</dbReference>
<evidence type="ECO:0000313" key="3">
    <source>
        <dbReference type="Proteomes" id="UP001374803"/>
    </source>
</evidence>
<keyword evidence="3" id="KW-1185">Reference proteome</keyword>
<dbReference type="InterPro" id="IPR051783">
    <property type="entry name" value="NAD(P)-dependent_oxidoreduct"/>
</dbReference>
<reference evidence="2" key="1">
    <citation type="submission" date="2021-12" db="EMBL/GenBank/DDBJ databases">
        <title>Discovery of the Pendulisporaceae a myxobacterial family with distinct sporulation behavior and unique specialized metabolism.</title>
        <authorList>
            <person name="Garcia R."/>
            <person name="Popoff A."/>
            <person name="Bader C.D."/>
            <person name="Loehr J."/>
            <person name="Walesch S."/>
            <person name="Walt C."/>
            <person name="Boldt J."/>
            <person name="Bunk B."/>
            <person name="Haeckl F.J.F.P.J."/>
            <person name="Gunesch A.P."/>
            <person name="Birkelbach J."/>
            <person name="Nuebel U."/>
            <person name="Pietschmann T."/>
            <person name="Bach T."/>
            <person name="Mueller R."/>
        </authorList>
    </citation>
    <scope>NUCLEOTIDE SEQUENCE</scope>
    <source>
        <strain evidence="2">MSr11367</strain>
    </source>
</reference>
<dbReference type="EMBL" id="CP089983">
    <property type="protein sequence ID" value="WXB06096.1"/>
    <property type="molecule type" value="Genomic_DNA"/>
</dbReference>